<accession>A0A433QZS0</accession>
<evidence type="ECO:0000259" key="16">
    <source>
        <dbReference type="SMART" id="SM00891"/>
    </source>
</evidence>
<dbReference type="GO" id="GO:0003677">
    <property type="term" value="F:DNA binding"/>
    <property type="evidence" value="ECO:0007669"/>
    <property type="project" value="UniProtKB-UniRule"/>
</dbReference>
<dbReference type="Proteomes" id="UP000274822">
    <property type="component" value="Unassembled WGS sequence"/>
</dbReference>
<dbReference type="GO" id="GO:0031573">
    <property type="term" value="P:mitotic intra-S DNA damage checkpoint signaling"/>
    <property type="evidence" value="ECO:0007669"/>
    <property type="project" value="TreeGrafter"/>
</dbReference>
<dbReference type="Gene3D" id="1.10.150.110">
    <property type="entry name" value="DNA polymerase beta, N-terminal domain-like"/>
    <property type="match status" value="1"/>
</dbReference>
<feature type="compositionally biased region" description="Pro residues" evidence="15">
    <location>
        <begin position="88"/>
        <end position="97"/>
    </location>
</feature>
<keyword evidence="12 14" id="KW-0539">Nucleus</keyword>
<dbReference type="SMART" id="SM00891">
    <property type="entry name" value="ERCC4"/>
    <property type="match status" value="1"/>
</dbReference>
<comment type="cofactor">
    <cofactor evidence="1 14">
        <name>Mg(2+)</name>
        <dbReference type="ChEBI" id="CHEBI:18420"/>
    </cofactor>
</comment>
<feature type="region of interest" description="Disordered" evidence="15">
    <location>
        <begin position="79"/>
        <end position="100"/>
    </location>
</feature>
<evidence type="ECO:0000256" key="12">
    <source>
        <dbReference type="ARBA" id="ARBA00023242"/>
    </source>
</evidence>
<keyword evidence="9 14" id="KW-0460">Magnesium</keyword>
<protein>
    <recommendedName>
        <fullName evidence="14">Crossover junction endonuclease MUS81</fullName>
        <ecNumber evidence="14">3.1.22.-</ecNumber>
    </recommendedName>
</protein>
<dbReference type="GO" id="GO:0000727">
    <property type="term" value="P:double-strand break repair via break-induced replication"/>
    <property type="evidence" value="ECO:0007669"/>
    <property type="project" value="UniProtKB-UniRule"/>
</dbReference>
<keyword evidence="5 14" id="KW-0479">Metal-binding</keyword>
<evidence type="ECO:0000256" key="4">
    <source>
        <dbReference type="ARBA" id="ARBA00022722"/>
    </source>
</evidence>
<comment type="function">
    <text evidence="14">Interacts with EME1 to form a DNA structure-specific endonuclease with substrate preference for branched DNA structures with a 5'-end at the branch nick. Typical substrates include 3'-flap structures, D-loops, replication forks and nicked Holliday junctions. May be required in mitosis for the processing of stalled or collapsed replication fork intermediates. May be required in meiosis for the repair of meiosis-specific double strand breaks subsequent to single-end invasion (SEI).</text>
</comment>
<evidence type="ECO:0000256" key="2">
    <source>
        <dbReference type="ARBA" id="ARBA00004123"/>
    </source>
</evidence>
<dbReference type="EC" id="3.1.22.-" evidence="14"/>
<evidence type="ECO:0000256" key="3">
    <source>
        <dbReference type="ARBA" id="ARBA00010015"/>
    </source>
</evidence>
<dbReference type="InterPro" id="IPR027421">
    <property type="entry name" value="DNA_pol_lamdba_lyase_dom_sf"/>
</dbReference>
<dbReference type="Pfam" id="PF02732">
    <property type="entry name" value="ERCC4"/>
    <property type="match status" value="1"/>
</dbReference>
<dbReference type="GO" id="GO:0048257">
    <property type="term" value="F:3'-flap endonuclease activity"/>
    <property type="evidence" value="ECO:0007669"/>
    <property type="project" value="TreeGrafter"/>
</dbReference>
<evidence type="ECO:0000256" key="7">
    <source>
        <dbReference type="ARBA" id="ARBA00022763"/>
    </source>
</evidence>
<keyword evidence="4 14" id="KW-0540">Nuclease</keyword>
<reference evidence="17 18" key="1">
    <citation type="journal article" date="2018" name="New Phytol.">
        <title>Phylogenomics of Endogonaceae and evolution of mycorrhizas within Mucoromycota.</title>
        <authorList>
            <person name="Chang Y."/>
            <person name="Desiro A."/>
            <person name="Na H."/>
            <person name="Sandor L."/>
            <person name="Lipzen A."/>
            <person name="Clum A."/>
            <person name="Barry K."/>
            <person name="Grigoriev I.V."/>
            <person name="Martin F.M."/>
            <person name="Stajich J.E."/>
            <person name="Smith M.E."/>
            <person name="Bonito G."/>
            <person name="Spatafora J.W."/>
        </authorList>
    </citation>
    <scope>NUCLEOTIDE SEQUENCE [LARGE SCALE GENOMIC DNA]</scope>
    <source>
        <strain evidence="17 18">AD002</strain>
    </source>
</reference>
<keyword evidence="7 14" id="KW-0227">DNA damage</keyword>
<evidence type="ECO:0000256" key="5">
    <source>
        <dbReference type="ARBA" id="ARBA00022723"/>
    </source>
</evidence>
<evidence type="ECO:0000256" key="14">
    <source>
        <dbReference type="RuleBase" id="RU369042"/>
    </source>
</evidence>
<evidence type="ECO:0000313" key="18">
    <source>
        <dbReference type="Proteomes" id="UP000274822"/>
    </source>
</evidence>
<sequence length="345" mass="38839">MGKSTKQTNKKRINGDCIALLKEWKKRSRGKHNPYAKALSELQKHKTEIGLDRITSVRGIGPKIAARLMKELSYVPLRESPPKQQLSPPSPAPPPPEMLHQWDASITNESEPPYEIILIVDSREKDFPIGQLHGRNIRVEIRQIALGDMVFIAKSADGREFVLDIVIERKTINDLDISIIDGRYKEQKYRLHKLEISTIVYIVEGPALKNERLKTAVTTLQIFDHFHVQRSANIDDTIDYLATLHANFVSQYRLSPVRGAMTMDIYNATLDKSETLTSNDIFCLMLMTIPGVSALKASHIANVYGSVSALLSAFEGQNSKELTVYNSVPEITKLISKRICESFAV</sequence>
<evidence type="ECO:0000256" key="1">
    <source>
        <dbReference type="ARBA" id="ARBA00001946"/>
    </source>
</evidence>
<dbReference type="AlphaFoldDB" id="A0A433QZS0"/>
<keyword evidence="18" id="KW-1185">Reference proteome</keyword>
<dbReference type="SUPFAM" id="SSF52980">
    <property type="entry name" value="Restriction endonuclease-like"/>
    <property type="match status" value="1"/>
</dbReference>
<name>A0A433QZS0_9FUNG</name>
<dbReference type="GO" id="GO:0046872">
    <property type="term" value="F:metal ion binding"/>
    <property type="evidence" value="ECO:0007669"/>
    <property type="project" value="UniProtKB-UniRule"/>
</dbReference>
<dbReference type="InterPro" id="IPR047416">
    <property type="entry name" value="XPF_nuclease_Mus81"/>
</dbReference>
<evidence type="ECO:0000256" key="9">
    <source>
        <dbReference type="ARBA" id="ARBA00022842"/>
    </source>
</evidence>
<dbReference type="GO" id="GO:0008821">
    <property type="term" value="F:crossover junction DNA endonuclease activity"/>
    <property type="evidence" value="ECO:0007669"/>
    <property type="project" value="UniProtKB-UniRule"/>
</dbReference>
<comment type="caution">
    <text evidence="17">The sequence shown here is derived from an EMBL/GenBank/DDBJ whole genome shotgun (WGS) entry which is preliminary data.</text>
</comment>
<evidence type="ECO:0000256" key="15">
    <source>
        <dbReference type="SAM" id="MobiDB-lite"/>
    </source>
</evidence>
<evidence type="ECO:0000256" key="6">
    <source>
        <dbReference type="ARBA" id="ARBA00022759"/>
    </source>
</evidence>
<keyword evidence="6 14" id="KW-0255">Endonuclease</keyword>
<dbReference type="Gene3D" id="1.10.150.670">
    <property type="entry name" value="Crossover junction endonuclease EME1, DNA-binding domain"/>
    <property type="match status" value="1"/>
</dbReference>
<dbReference type="InterPro" id="IPR006166">
    <property type="entry name" value="ERCC4_domain"/>
</dbReference>
<keyword evidence="10 14" id="KW-0233">DNA recombination</keyword>
<dbReference type="InterPro" id="IPR033309">
    <property type="entry name" value="Mus81"/>
</dbReference>
<dbReference type="PANTHER" id="PTHR13451:SF0">
    <property type="entry name" value="CROSSOVER JUNCTION ENDONUCLEASE MUS81"/>
    <property type="match status" value="1"/>
</dbReference>
<dbReference type="InterPro" id="IPR011335">
    <property type="entry name" value="Restrct_endonuc-II-like"/>
</dbReference>
<comment type="subcellular location">
    <subcellularLocation>
        <location evidence="2 14">Nucleus</location>
    </subcellularLocation>
</comment>
<keyword evidence="13" id="KW-0469">Meiosis</keyword>
<dbReference type="GO" id="GO:0048476">
    <property type="term" value="C:Holliday junction resolvase complex"/>
    <property type="evidence" value="ECO:0007669"/>
    <property type="project" value="UniProtKB-UniRule"/>
</dbReference>
<dbReference type="GO" id="GO:0006308">
    <property type="term" value="P:DNA catabolic process"/>
    <property type="evidence" value="ECO:0007669"/>
    <property type="project" value="UniProtKB-UniRule"/>
</dbReference>
<evidence type="ECO:0000256" key="13">
    <source>
        <dbReference type="ARBA" id="ARBA00023254"/>
    </source>
</evidence>
<dbReference type="CDD" id="cd20074">
    <property type="entry name" value="XPF_nuclease_Mus81"/>
    <property type="match status" value="1"/>
</dbReference>
<comment type="subunit">
    <text evidence="14">Interacts with EME1.</text>
</comment>
<evidence type="ECO:0000313" key="17">
    <source>
        <dbReference type="EMBL" id="RUS35235.1"/>
    </source>
</evidence>
<dbReference type="GO" id="GO:0005634">
    <property type="term" value="C:nucleus"/>
    <property type="evidence" value="ECO:0007669"/>
    <property type="project" value="UniProtKB-SubCell"/>
</dbReference>
<organism evidence="17 18">
    <name type="scientific">Jimgerdemannia flammicorona</name>
    <dbReference type="NCBI Taxonomy" id="994334"/>
    <lineage>
        <taxon>Eukaryota</taxon>
        <taxon>Fungi</taxon>
        <taxon>Fungi incertae sedis</taxon>
        <taxon>Mucoromycota</taxon>
        <taxon>Mucoromycotina</taxon>
        <taxon>Endogonomycetes</taxon>
        <taxon>Endogonales</taxon>
        <taxon>Endogonaceae</taxon>
        <taxon>Jimgerdemannia</taxon>
    </lineage>
</organism>
<dbReference type="EMBL" id="RBNJ01000164">
    <property type="protein sequence ID" value="RUS35235.1"/>
    <property type="molecule type" value="Genomic_DNA"/>
</dbReference>
<dbReference type="Gene3D" id="3.40.50.10130">
    <property type="match status" value="1"/>
</dbReference>
<gene>
    <name evidence="17" type="ORF">BC938DRAFT_473781</name>
</gene>
<proteinExistence type="inferred from homology"/>
<keyword evidence="11 14" id="KW-0234">DNA repair</keyword>
<evidence type="ECO:0000256" key="10">
    <source>
        <dbReference type="ARBA" id="ARBA00023172"/>
    </source>
</evidence>
<dbReference type="InterPro" id="IPR042530">
    <property type="entry name" value="EME1/EME2_C"/>
</dbReference>
<feature type="domain" description="ERCC4" evidence="16">
    <location>
        <begin position="117"/>
        <end position="207"/>
    </location>
</feature>
<dbReference type="GO" id="GO:0000712">
    <property type="term" value="P:resolution of meiotic recombination intermediates"/>
    <property type="evidence" value="ECO:0007669"/>
    <property type="project" value="TreeGrafter"/>
</dbReference>
<comment type="similarity">
    <text evidence="3 14">Belongs to the XPF family.</text>
</comment>
<keyword evidence="8 14" id="KW-0378">Hydrolase</keyword>
<evidence type="ECO:0000256" key="11">
    <source>
        <dbReference type="ARBA" id="ARBA00023204"/>
    </source>
</evidence>
<dbReference type="PANTHER" id="PTHR13451">
    <property type="entry name" value="CLASS II CROSSOVER JUNCTION ENDONUCLEASE MUS81"/>
    <property type="match status" value="1"/>
</dbReference>
<evidence type="ECO:0000256" key="8">
    <source>
        <dbReference type="ARBA" id="ARBA00022801"/>
    </source>
</evidence>